<sequence>MIIKLRPNNSFKQRKDEKNNNFFDEFDAEYMEYLRKKAIYSQEHIEKKGLPKD</sequence>
<name>A0A2Z5Y1B1_9ENTE</name>
<dbReference type="RefSeq" id="WP_013774350.1">
    <property type="nucleotide sequence ID" value="NZ_AP018492.1"/>
</dbReference>
<dbReference type="Proteomes" id="UP000269226">
    <property type="component" value="Chromosome"/>
</dbReference>
<organism evidence="1 2">
    <name type="scientific">Melissococcus plutonius</name>
    <dbReference type="NCBI Taxonomy" id="33970"/>
    <lineage>
        <taxon>Bacteria</taxon>
        <taxon>Bacillati</taxon>
        <taxon>Bacillota</taxon>
        <taxon>Bacilli</taxon>
        <taxon>Lactobacillales</taxon>
        <taxon>Enterococcaceae</taxon>
        <taxon>Melissococcus</taxon>
    </lineage>
</organism>
<gene>
    <name evidence="1" type="ORF">DAT561_0540</name>
</gene>
<evidence type="ECO:0000313" key="1">
    <source>
        <dbReference type="EMBL" id="BBC60675.1"/>
    </source>
</evidence>
<dbReference type="GeneID" id="57044157"/>
<dbReference type="AlphaFoldDB" id="A0A2Z5Y1B1"/>
<dbReference type="EMBL" id="AP018492">
    <property type="protein sequence ID" value="BBC60675.1"/>
    <property type="molecule type" value="Genomic_DNA"/>
</dbReference>
<proteinExistence type="predicted"/>
<reference evidence="1 2" key="1">
    <citation type="submission" date="2018-01" db="EMBL/GenBank/DDBJ databases">
        <title>Whole genome sequence of Melissococcus plutonius DAT561.</title>
        <authorList>
            <person name="Okumura K."/>
            <person name="Takamatsu D."/>
            <person name="Okura M."/>
        </authorList>
    </citation>
    <scope>NUCLEOTIDE SEQUENCE [LARGE SCALE GENOMIC DNA]</scope>
    <source>
        <strain evidence="1 2">DAT561</strain>
    </source>
</reference>
<accession>A0A2Z5Y1B1</accession>
<evidence type="ECO:0000313" key="2">
    <source>
        <dbReference type="Proteomes" id="UP000269226"/>
    </source>
</evidence>
<protein>
    <submittedName>
        <fullName evidence="1">Uncharacterized protein</fullName>
    </submittedName>
</protein>